<dbReference type="GO" id="GO:0006281">
    <property type="term" value="P:DNA repair"/>
    <property type="evidence" value="ECO:0007669"/>
    <property type="project" value="InterPro"/>
</dbReference>
<feature type="domain" description="WYL" evidence="2">
    <location>
        <begin position="447"/>
        <end position="517"/>
    </location>
</feature>
<gene>
    <name evidence="4" type="ORF">A45J_1458</name>
</gene>
<dbReference type="EMBL" id="BLAB01000001">
    <property type="protein sequence ID" value="GER93702.1"/>
    <property type="molecule type" value="Genomic_DNA"/>
</dbReference>
<dbReference type="Pfam" id="PF13280">
    <property type="entry name" value="WYL"/>
    <property type="match status" value="1"/>
</dbReference>
<organism evidence="4">
    <name type="scientific">hot springs metagenome</name>
    <dbReference type="NCBI Taxonomy" id="433727"/>
    <lineage>
        <taxon>unclassified sequences</taxon>
        <taxon>metagenomes</taxon>
        <taxon>ecological metagenomes</taxon>
    </lineage>
</organism>
<dbReference type="Pfam" id="PF05970">
    <property type="entry name" value="PIF1"/>
    <property type="match status" value="1"/>
</dbReference>
<dbReference type="GO" id="GO:0000723">
    <property type="term" value="P:telomere maintenance"/>
    <property type="evidence" value="ECO:0007669"/>
    <property type="project" value="InterPro"/>
</dbReference>
<reference evidence="4" key="1">
    <citation type="submission" date="2019-10" db="EMBL/GenBank/DDBJ databases">
        <title>Metagenomic sequencing of thiosulfate-disproportionating enrichment culture.</title>
        <authorList>
            <person name="Umezawa K."/>
            <person name="Kojima H."/>
            <person name="Fukui M."/>
        </authorList>
    </citation>
    <scope>NUCLEOTIDE SEQUENCE</scope>
    <source>
        <strain evidence="4">45J</strain>
    </source>
</reference>
<dbReference type="Gene3D" id="3.40.50.300">
    <property type="entry name" value="P-loop containing nucleotide triphosphate hydrolases"/>
    <property type="match status" value="2"/>
</dbReference>
<dbReference type="InterPro" id="IPR010285">
    <property type="entry name" value="DNA_helicase_pif1-like_DEAD"/>
</dbReference>
<dbReference type="InterPro" id="IPR051055">
    <property type="entry name" value="PIF1_helicase"/>
</dbReference>
<proteinExistence type="predicted"/>
<dbReference type="AlphaFoldDB" id="A0A5J4L361"/>
<comment type="caution">
    <text evidence="4">The sequence shown here is derived from an EMBL/GenBank/DDBJ whole genome shotgun (WGS) entry which is preliminary data.</text>
</comment>
<accession>A0A5J4L361</accession>
<dbReference type="GO" id="GO:0003678">
    <property type="term" value="F:DNA helicase activity"/>
    <property type="evidence" value="ECO:0007669"/>
    <property type="project" value="InterPro"/>
</dbReference>
<evidence type="ECO:0000259" key="1">
    <source>
        <dbReference type="Pfam" id="PF05970"/>
    </source>
</evidence>
<evidence type="ECO:0000259" key="3">
    <source>
        <dbReference type="Pfam" id="PF13538"/>
    </source>
</evidence>
<evidence type="ECO:0000313" key="4">
    <source>
        <dbReference type="EMBL" id="GER93702.1"/>
    </source>
</evidence>
<feature type="domain" description="UvrD-like helicase C-terminal" evidence="3">
    <location>
        <begin position="365"/>
        <end position="404"/>
    </location>
</feature>
<dbReference type="CDD" id="cd18809">
    <property type="entry name" value="SF1_C_RecD"/>
    <property type="match status" value="1"/>
</dbReference>
<dbReference type="Pfam" id="PF13538">
    <property type="entry name" value="UvrD_C_2"/>
    <property type="match status" value="1"/>
</dbReference>
<dbReference type="PANTHER" id="PTHR47642">
    <property type="entry name" value="ATP-DEPENDENT DNA HELICASE"/>
    <property type="match status" value="1"/>
</dbReference>
<dbReference type="InterPro" id="IPR027785">
    <property type="entry name" value="UvrD-like_helicase_C"/>
</dbReference>
<name>A0A5J4L361_9ZZZZ</name>
<dbReference type="PROSITE" id="PS52050">
    <property type="entry name" value="WYL"/>
    <property type="match status" value="1"/>
</dbReference>
<dbReference type="InterPro" id="IPR026881">
    <property type="entry name" value="WYL_dom"/>
</dbReference>
<dbReference type="FunFam" id="3.40.50.300:FF:001498">
    <property type="entry name" value="ATP-dependent DNA helicase"/>
    <property type="match status" value="1"/>
</dbReference>
<protein>
    <submittedName>
        <fullName evidence="4">AAA family ATPase</fullName>
    </submittedName>
</protein>
<sequence length="521" mass="59763">MKSADISLDFNPQFLCALNVIEETDKNVFITGRAGTGKSTLLQHFRNTTKKKIAVLAPTGVAAVNVKGQTIHSFFGFKPDITPDMVRDARPREKMIYKKLDAIVIDEVSMVRADLMDCIDGFLRMHGKSKTKPFGGIQMIFIGDLYQLPPVVTSRDKTLFKSFYKSPYFFDSMAFGSSFDMQFIELEKVYRQRDDIFLNILNAIRNNTASDKDLEMINARYIPDFHDDKGFYIYLTTTNDIASSINIKRLADLKGKEYTYQGIIKGDFNIKDLPTGLDITIKAEAQVMLLNNDSIGRWINGSIGKVIGIEKIKDEPDTIHVELQNGEVVDVRPYTWEMYEFHYDKKSQTVISDVVGTFTQYPLKLAWAVTIHKAQGMTFEKVVIDIGRGTFSHGQLYVALSRCTTLEGIVLKKPVSKKHIFMDWRVVDFVTKYQYKQSQKSLPIDEKLLIIQNAIKDKSPLEIVYLKTKDEKSRRTIIPHFVGELEFNGRKFIGVQAYCTKRKDDRVFHIERILEIRPEKK</sequence>
<feature type="domain" description="DNA helicase Pif1-like DEAD-box helicase" evidence="1">
    <location>
        <begin position="20"/>
        <end position="211"/>
    </location>
</feature>
<dbReference type="InterPro" id="IPR027417">
    <property type="entry name" value="P-loop_NTPase"/>
</dbReference>
<evidence type="ECO:0000259" key="2">
    <source>
        <dbReference type="Pfam" id="PF13280"/>
    </source>
</evidence>
<dbReference type="SUPFAM" id="SSF52540">
    <property type="entry name" value="P-loop containing nucleoside triphosphate hydrolases"/>
    <property type="match status" value="2"/>
</dbReference>